<keyword evidence="3" id="KW-1185">Reference proteome</keyword>
<organism evidence="2 3">
    <name type="scientific">Pseudomonas straminea</name>
    <dbReference type="NCBI Taxonomy" id="47882"/>
    <lineage>
        <taxon>Bacteria</taxon>
        <taxon>Pseudomonadati</taxon>
        <taxon>Pseudomonadota</taxon>
        <taxon>Gammaproteobacteria</taxon>
        <taxon>Pseudomonadales</taxon>
        <taxon>Pseudomonadaceae</taxon>
        <taxon>Phytopseudomonas</taxon>
    </lineage>
</organism>
<sequence length="133" mass="15109">MNKKLWCAAALLSVSLQSLACEVDTGAAFRDEVHGNFVIPVRVKPGERCVVLDQLSEEGRKTRSELWTPVEKIGNSTPKLGRWKREYQVEGDVAKVDRYIYLAGDTPGEDSVSFSSFPDQQERRAVEYRFRIE</sequence>
<dbReference type="RefSeq" id="WP_093503093.1">
    <property type="nucleotide sequence ID" value="NZ_BSSG01000004.1"/>
</dbReference>
<gene>
    <name evidence="2" type="ORF">SAMN05216372_103316</name>
</gene>
<evidence type="ECO:0000256" key="1">
    <source>
        <dbReference type="SAM" id="SignalP"/>
    </source>
</evidence>
<dbReference type="Proteomes" id="UP000243950">
    <property type="component" value="Unassembled WGS sequence"/>
</dbReference>
<dbReference type="EMBL" id="FOMO01000003">
    <property type="protein sequence ID" value="SFD69591.1"/>
    <property type="molecule type" value="Genomic_DNA"/>
</dbReference>
<evidence type="ECO:0000313" key="2">
    <source>
        <dbReference type="EMBL" id="SFD69591.1"/>
    </source>
</evidence>
<dbReference type="AlphaFoldDB" id="A0A1I1UFH5"/>
<feature type="chain" id="PRO_5017226621" description="Lipoprotein" evidence="1">
    <location>
        <begin position="21"/>
        <end position="133"/>
    </location>
</feature>
<protein>
    <recommendedName>
        <fullName evidence="4">Lipoprotein</fullName>
    </recommendedName>
</protein>
<feature type="signal peptide" evidence="1">
    <location>
        <begin position="1"/>
        <end position="20"/>
    </location>
</feature>
<evidence type="ECO:0008006" key="4">
    <source>
        <dbReference type="Google" id="ProtNLM"/>
    </source>
</evidence>
<name>A0A1I1UFH5_PSEOC</name>
<proteinExistence type="predicted"/>
<accession>A0A1I1UFH5</accession>
<evidence type="ECO:0000313" key="3">
    <source>
        <dbReference type="Proteomes" id="UP000243950"/>
    </source>
</evidence>
<keyword evidence="1" id="KW-0732">Signal</keyword>
<reference evidence="3" key="1">
    <citation type="submission" date="2016-10" db="EMBL/GenBank/DDBJ databases">
        <authorList>
            <person name="Varghese N."/>
            <person name="Submissions S."/>
        </authorList>
    </citation>
    <scope>NUCLEOTIDE SEQUENCE [LARGE SCALE GENOMIC DNA]</scope>
    <source>
        <strain evidence="3">JCM 2783</strain>
    </source>
</reference>